<dbReference type="GeneID" id="8245460"/>
<dbReference type="Proteomes" id="UP000002009">
    <property type="component" value="Chromosome 8"/>
</dbReference>
<feature type="region of interest" description="Disordered" evidence="1">
    <location>
        <begin position="285"/>
        <end position="310"/>
    </location>
</feature>
<dbReference type="CDD" id="cd05402">
    <property type="entry name" value="NT_PAP_TUTase"/>
    <property type="match status" value="1"/>
</dbReference>
<organism evidence="3 4">
    <name type="scientific">Micromonas commoda (strain RCC299 / NOUM17 / CCMP2709)</name>
    <name type="common">Picoplanktonic green alga</name>
    <dbReference type="NCBI Taxonomy" id="296587"/>
    <lineage>
        <taxon>Eukaryota</taxon>
        <taxon>Viridiplantae</taxon>
        <taxon>Chlorophyta</taxon>
        <taxon>Mamiellophyceae</taxon>
        <taxon>Mamiellales</taxon>
        <taxon>Mamiellaceae</taxon>
        <taxon>Micromonas</taxon>
    </lineage>
</organism>
<dbReference type="OMA" id="WMTRSEL"/>
<name>C1FFG6_MICCC</name>
<dbReference type="InParanoid" id="C1FFG6"/>
<dbReference type="PANTHER" id="PTHR23092">
    <property type="entry name" value="POLY(A) RNA POLYMERASE"/>
    <property type="match status" value="1"/>
</dbReference>
<dbReference type="OrthoDB" id="273917at2759"/>
<dbReference type="KEGG" id="mis:MICPUN_60508"/>
<dbReference type="GO" id="GO:1990817">
    <property type="term" value="F:poly(A) RNA polymerase activity"/>
    <property type="evidence" value="ECO:0007669"/>
    <property type="project" value="InterPro"/>
</dbReference>
<feature type="compositionally biased region" description="Basic and acidic residues" evidence="1">
    <location>
        <begin position="376"/>
        <end position="398"/>
    </location>
</feature>
<dbReference type="STRING" id="296587.C1FFG6"/>
<keyword evidence="4" id="KW-1185">Reference proteome</keyword>
<dbReference type="PANTHER" id="PTHR23092:SF15">
    <property type="entry name" value="INACTIVE NON-CANONICAL POLY(A) RNA POLYMERASE PROTEIN TRF4-2-RELATED"/>
    <property type="match status" value="1"/>
</dbReference>
<feature type="compositionally biased region" description="Basic and acidic residues" evidence="1">
    <location>
        <begin position="214"/>
        <end position="234"/>
    </location>
</feature>
<dbReference type="InterPro" id="IPR045862">
    <property type="entry name" value="Trf4-like"/>
</dbReference>
<feature type="domain" description="Poly(A) RNA polymerase mitochondrial-like central palm" evidence="2">
    <location>
        <begin position="6"/>
        <end position="154"/>
    </location>
</feature>
<dbReference type="Gene3D" id="3.30.460.10">
    <property type="entry name" value="Beta Polymerase, domain 2"/>
    <property type="match status" value="1"/>
</dbReference>
<dbReference type="GO" id="GO:0031499">
    <property type="term" value="C:TRAMP complex"/>
    <property type="evidence" value="ECO:0007669"/>
    <property type="project" value="TreeGrafter"/>
</dbReference>
<dbReference type="InterPro" id="IPR054708">
    <property type="entry name" value="MTPAP-like_central"/>
</dbReference>
<gene>
    <name evidence="3" type="ORF">MICPUN_60508</name>
</gene>
<dbReference type="InterPro" id="IPR043519">
    <property type="entry name" value="NT_sf"/>
</dbReference>
<proteinExistence type="predicted"/>
<dbReference type="RefSeq" id="XP_002508108.1">
    <property type="nucleotide sequence ID" value="XM_002508062.1"/>
</dbReference>
<evidence type="ECO:0000313" key="4">
    <source>
        <dbReference type="Proteomes" id="UP000002009"/>
    </source>
</evidence>
<evidence type="ECO:0000259" key="2">
    <source>
        <dbReference type="Pfam" id="PF22600"/>
    </source>
</evidence>
<dbReference type="eggNOG" id="KOG1906">
    <property type="taxonomic scope" value="Eukaryota"/>
</dbReference>
<dbReference type="GO" id="GO:0003729">
    <property type="term" value="F:mRNA binding"/>
    <property type="evidence" value="ECO:0007669"/>
    <property type="project" value="TreeGrafter"/>
</dbReference>
<sequence>MTQLARDIDIFDQTTLPDEDEVPDRRATIRHIKSLVRRELHGDAKVQVFGSSRVGTDLPTSDVDIAVNHDIIWKRWLDQGGDRNASQDVINEVIKPDMIHAARKVAAAIRRDPKFGNTVAITRCRVPLVRTSCEINELRTGIDIVFGQKNGIAAAKWTDRMIESVHPELRPLTKSVKALLKQKGLGDVSRGGLGSHAVTCALVCYLNHVKRQMKDGQEGKRGEKEEKRGEKEEKEDGELDAEVGTVDLGEAFVGFLREMGKIDVEKEVLTLERWRAPKPSAWMTEDEFARSGRPRTSAPDGGFAAKDPPRLGIADPADGNRNLCAGSHDVQRVLKGFRDAVYNNGPGSYLTRFFNVEDALTGTTLIDDEDDGLSSSKRERSRGGERADRPGKIAKMEGTRLPPPDI</sequence>
<dbReference type="AlphaFoldDB" id="C1FFG6"/>
<dbReference type="SUPFAM" id="SSF81301">
    <property type="entry name" value="Nucleotidyltransferase"/>
    <property type="match status" value="1"/>
</dbReference>
<reference evidence="3 4" key="1">
    <citation type="journal article" date="2009" name="Science">
        <title>Green evolution and dynamic adaptations revealed by genomes of the marine picoeukaryotes Micromonas.</title>
        <authorList>
            <person name="Worden A.Z."/>
            <person name="Lee J.H."/>
            <person name="Mock T."/>
            <person name="Rouze P."/>
            <person name="Simmons M.P."/>
            <person name="Aerts A.L."/>
            <person name="Allen A.E."/>
            <person name="Cuvelier M.L."/>
            <person name="Derelle E."/>
            <person name="Everett M.V."/>
            <person name="Foulon E."/>
            <person name="Grimwood J."/>
            <person name="Gundlach H."/>
            <person name="Henrissat B."/>
            <person name="Napoli C."/>
            <person name="McDonald S.M."/>
            <person name="Parker M.S."/>
            <person name="Rombauts S."/>
            <person name="Salamov A."/>
            <person name="Von Dassow P."/>
            <person name="Badger J.H."/>
            <person name="Coutinho P.M."/>
            <person name="Demir E."/>
            <person name="Dubchak I."/>
            <person name="Gentemann C."/>
            <person name="Eikrem W."/>
            <person name="Gready J.E."/>
            <person name="John U."/>
            <person name="Lanier W."/>
            <person name="Lindquist E.A."/>
            <person name="Lucas S."/>
            <person name="Mayer K.F."/>
            <person name="Moreau H."/>
            <person name="Not F."/>
            <person name="Otillar R."/>
            <person name="Panaud O."/>
            <person name="Pangilinan J."/>
            <person name="Paulsen I."/>
            <person name="Piegu B."/>
            <person name="Poliakov A."/>
            <person name="Robbens S."/>
            <person name="Schmutz J."/>
            <person name="Toulza E."/>
            <person name="Wyss T."/>
            <person name="Zelensky A."/>
            <person name="Zhou K."/>
            <person name="Armbrust E.V."/>
            <person name="Bhattacharya D."/>
            <person name="Goodenough U.W."/>
            <person name="Van de Peer Y."/>
            <person name="Grigoriev I.V."/>
        </authorList>
    </citation>
    <scope>NUCLEOTIDE SEQUENCE [LARGE SCALE GENOMIC DNA]</scope>
    <source>
        <strain evidence="4">RCC299 / NOUM17</strain>
    </source>
</reference>
<dbReference type="GO" id="GO:0031123">
    <property type="term" value="P:RNA 3'-end processing"/>
    <property type="evidence" value="ECO:0007669"/>
    <property type="project" value="TreeGrafter"/>
</dbReference>
<dbReference type="EMBL" id="CP001575">
    <property type="protein sequence ID" value="ACO69366.1"/>
    <property type="molecule type" value="Genomic_DNA"/>
</dbReference>
<dbReference type="GO" id="GO:0043634">
    <property type="term" value="P:polyadenylation-dependent ncRNA catabolic process"/>
    <property type="evidence" value="ECO:0007669"/>
    <property type="project" value="TreeGrafter"/>
</dbReference>
<accession>C1FFG6</accession>
<feature type="region of interest" description="Disordered" evidence="1">
    <location>
        <begin position="214"/>
        <end position="241"/>
    </location>
</feature>
<dbReference type="Gene3D" id="1.10.1410.10">
    <property type="match status" value="1"/>
</dbReference>
<dbReference type="Pfam" id="PF22600">
    <property type="entry name" value="MTPAP-like_central"/>
    <property type="match status" value="1"/>
</dbReference>
<feature type="region of interest" description="Disordered" evidence="1">
    <location>
        <begin position="365"/>
        <end position="406"/>
    </location>
</feature>
<evidence type="ECO:0000256" key="1">
    <source>
        <dbReference type="SAM" id="MobiDB-lite"/>
    </source>
</evidence>
<protein>
    <recommendedName>
        <fullName evidence="2">Poly(A) RNA polymerase mitochondrial-like central palm domain-containing protein</fullName>
    </recommendedName>
</protein>
<dbReference type="SUPFAM" id="SSF81631">
    <property type="entry name" value="PAP/OAS1 substrate-binding domain"/>
    <property type="match status" value="1"/>
</dbReference>
<dbReference type="GO" id="GO:0005730">
    <property type="term" value="C:nucleolus"/>
    <property type="evidence" value="ECO:0007669"/>
    <property type="project" value="TreeGrafter"/>
</dbReference>
<evidence type="ECO:0000313" key="3">
    <source>
        <dbReference type="EMBL" id="ACO69366.1"/>
    </source>
</evidence>